<evidence type="ECO:0000313" key="1">
    <source>
        <dbReference type="EMBL" id="AAQ17719.1"/>
    </source>
</evidence>
<proteinExistence type="predicted"/>
<protein>
    <submittedName>
        <fullName evidence="1">Uncharacterized protein</fullName>
    </submittedName>
</protein>
<gene>
    <name evidence="1" type="ORF">Aeh1ORF059c</name>
</gene>
<dbReference type="OrthoDB" id="21528at10239"/>
<dbReference type="InterPro" id="IPR056134">
    <property type="entry name" value="DUF7717"/>
</dbReference>
<dbReference type="EMBL" id="AY266303">
    <property type="protein sequence ID" value="AAQ17719.1"/>
    <property type="molecule type" value="Genomic_DNA"/>
</dbReference>
<dbReference type="Pfam" id="PF24835">
    <property type="entry name" value="DUF7717"/>
    <property type="match status" value="1"/>
</dbReference>
<sequence>MKAAIEQMVKEMNEFSDHVYFDISVPDFFKRYEQDHAQRLVDGNISRYVYGIEFGKKNARIFRADYANQSTRSVVWFVNMETGEILKANGWKAATKYVRGHVSKWQDAMSQGSKLGIFGFISCKDGR</sequence>
<accession>Q76Z27</accession>
<dbReference type="Proteomes" id="UP000002555">
    <property type="component" value="Segment"/>
</dbReference>
<reference evidence="1 2" key="1">
    <citation type="journal article" date="2001" name="J. Bacteriol.">
        <title>Phylogeny of the major head and tail genes of the wide-ranging T4-type bacteriophages.</title>
        <authorList>
            <person name="Tetart F."/>
            <person name="Desplats C."/>
            <person name="Kutateladze M."/>
            <person name="Monod C."/>
            <person name="Ackermann H.W."/>
            <person name="Krisch H.M."/>
        </authorList>
    </citation>
    <scope>NUCLEOTIDE SEQUENCE</scope>
</reference>
<dbReference type="RefSeq" id="NP_943942.1">
    <property type="nucleotide sequence ID" value="NC_005260.1"/>
</dbReference>
<name>Q76Z27_9CAUD</name>
<keyword evidence="2" id="KW-1185">Reference proteome</keyword>
<dbReference type="KEGG" id="vg:2657890"/>
<organism evidence="1 2">
    <name type="scientific">Aeromonas phage Aeh1</name>
    <dbReference type="NCBI Taxonomy" id="2880362"/>
    <lineage>
        <taxon>Viruses</taxon>
        <taxon>Duplodnaviria</taxon>
        <taxon>Heunggongvirae</taxon>
        <taxon>Uroviricota</taxon>
        <taxon>Caudoviricetes</taxon>
        <taxon>Pantevenvirales</taxon>
        <taxon>Straboviridae</taxon>
        <taxon>Cinqassovirus</taxon>
        <taxon>Cinqassovirus aeh1</taxon>
    </lineage>
</organism>
<evidence type="ECO:0000313" key="2">
    <source>
        <dbReference type="Proteomes" id="UP000002555"/>
    </source>
</evidence>